<dbReference type="GO" id="GO:0016887">
    <property type="term" value="F:ATP hydrolysis activity"/>
    <property type="evidence" value="ECO:0007669"/>
    <property type="project" value="InterPro"/>
</dbReference>
<keyword evidence="5" id="KW-1133">Transmembrane helix</keyword>
<feature type="domain" description="ABC transporter" evidence="7">
    <location>
        <begin position="18"/>
        <end position="254"/>
    </location>
</feature>
<proteinExistence type="predicted"/>
<comment type="subcellular location">
    <subcellularLocation>
        <location evidence="1">Cell membrane</location>
        <topology evidence="1">Multi-pass membrane protein</topology>
    </subcellularLocation>
</comment>
<keyword evidence="4" id="KW-0067">ATP-binding</keyword>
<keyword evidence="3" id="KW-0547">Nucleotide-binding</keyword>
<dbReference type="InterPro" id="IPR017871">
    <property type="entry name" value="ABC_transporter-like_CS"/>
</dbReference>
<dbReference type="SUPFAM" id="SSF52540">
    <property type="entry name" value="P-loop containing nucleoside triphosphate hydrolases"/>
    <property type="match status" value="1"/>
</dbReference>
<dbReference type="PANTHER" id="PTHR43394">
    <property type="entry name" value="ATP-DEPENDENT PERMEASE MDL1, MITOCHONDRIAL"/>
    <property type="match status" value="1"/>
</dbReference>
<evidence type="ECO:0000256" key="5">
    <source>
        <dbReference type="ARBA" id="ARBA00022989"/>
    </source>
</evidence>
<sequence length="256" mass="28521">DVEQNKGKTPVKRLKGEFCFESVCYVYPESRNQTAIVDFSLQVKPGETIAIVGPSGAGKSTLLNLIIGFLRPTSGQIKLDGKEMNSLDLRTYRQFLSVVSQETILFEGTVRENILYGKDTVSEQRLKQVVIESNADEFIQNLPHGLETQIGENGVKLSGGQRQRIAIARALIRDPRVLILDEATSSLDTVSESLIQEALDRLVQNRTTFIVAHRLSTIRKADRIVVLEKGKIIEVGNHEQLLEHQGLFAIMHALQS</sequence>
<dbReference type="InterPro" id="IPR003593">
    <property type="entry name" value="AAA+_ATPase"/>
</dbReference>
<accession>A0A0J9EXG4</accession>
<dbReference type="GO" id="GO:0015421">
    <property type="term" value="F:ABC-type oligopeptide transporter activity"/>
    <property type="evidence" value="ECO:0007669"/>
    <property type="project" value="TreeGrafter"/>
</dbReference>
<dbReference type="Pfam" id="PF00005">
    <property type="entry name" value="ABC_tran"/>
    <property type="match status" value="1"/>
</dbReference>
<dbReference type="InterPro" id="IPR039421">
    <property type="entry name" value="Type_1_exporter"/>
</dbReference>
<evidence type="ECO:0000256" key="3">
    <source>
        <dbReference type="ARBA" id="ARBA00022741"/>
    </source>
</evidence>
<evidence type="ECO:0000256" key="2">
    <source>
        <dbReference type="ARBA" id="ARBA00022692"/>
    </source>
</evidence>
<dbReference type="PANTHER" id="PTHR43394:SF1">
    <property type="entry name" value="ATP-BINDING CASSETTE SUB-FAMILY B MEMBER 10, MITOCHONDRIAL"/>
    <property type="match status" value="1"/>
</dbReference>
<dbReference type="InterPro" id="IPR027417">
    <property type="entry name" value="P-loop_NTPase"/>
</dbReference>
<dbReference type="EMBL" id="LATL02000097">
    <property type="protein sequence ID" value="KMW70662.1"/>
    <property type="molecule type" value="Genomic_DNA"/>
</dbReference>
<evidence type="ECO:0000259" key="7">
    <source>
        <dbReference type="PROSITE" id="PS50893"/>
    </source>
</evidence>
<dbReference type="FunFam" id="3.40.50.300:FF:000218">
    <property type="entry name" value="Multidrug ABC transporter ATP-binding protein"/>
    <property type="match status" value="1"/>
</dbReference>
<organism evidence="8 9">
    <name type="scientific">Limnoraphis robusta CS-951</name>
    <dbReference type="NCBI Taxonomy" id="1637645"/>
    <lineage>
        <taxon>Bacteria</taxon>
        <taxon>Bacillati</taxon>
        <taxon>Cyanobacteriota</taxon>
        <taxon>Cyanophyceae</taxon>
        <taxon>Oscillatoriophycideae</taxon>
        <taxon>Oscillatoriales</taxon>
        <taxon>Sirenicapillariaceae</taxon>
        <taxon>Limnoraphis</taxon>
    </lineage>
</organism>
<keyword evidence="2" id="KW-0812">Transmembrane</keyword>
<dbReference type="SMART" id="SM00382">
    <property type="entry name" value="AAA"/>
    <property type="match status" value="1"/>
</dbReference>
<comment type="caution">
    <text evidence="8">The sequence shown here is derived from an EMBL/GenBank/DDBJ whole genome shotgun (WGS) entry which is preliminary data.</text>
</comment>
<evidence type="ECO:0000256" key="1">
    <source>
        <dbReference type="ARBA" id="ARBA00004651"/>
    </source>
</evidence>
<dbReference type="InterPro" id="IPR036640">
    <property type="entry name" value="ABC1_TM_sf"/>
</dbReference>
<name>A0A0J9EXG4_9CYAN</name>
<feature type="non-terminal residue" evidence="8">
    <location>
        <position position="1"/>
    </location>
</feature>
<dbReference type="PROSITE" id="PS50893">
    <property type="entry name" value="ABC_TRANSPORTER_2"/>
    <property type="match status" value="1"/>
</dbReference>
<keyword evidence="6" id="KW-0472">Membrane</keyword>
<evidence type="ECO:0000256" key="6">
    <source>
        <dbReference type="ARBA" id="ARBA00023136"/>
    </source>
</evidence>
<dbReference type="Gene3D" id="1.20.1560.10">
    <property type="entry name" value="ABC transporter type 1, transmembrane domain"/>
    <property type="match status" value="1"/>
</dbReference>
<dbReference type="GO" id="GO:0005524">
    <property type="term" value="F:ATP binding"/>
    <property type="evidence" value="ECO:0007669"/>
    <property type="project" value="UniProtKB-KW"/>
</dbReference>
<dbReference type="OrthoDB" id="9762778at2"/>
<dbReference type="Proteomes" id="UP000033607">
    <property type="component" value="Unassembled WGS sequence"/>
</dbReference>
<evidence type="ECO:0000256" key="4">
    <source>
        <dbReference type="ARBA" id="ARBA00022840"/>
    </source>
</evidence>
<dbReference type="GO" id="GO:0005886">
    <property type="term" value="C:plasma membrane"/>
    <property type="evidence" value="ECO:0007669"/>
    <property type="project" value="UniProtKB-SubCell"/>
</dbReference>
<evidence type="ECO:0000313" key="8">
    <source>
        <dbReference type="EMBL" id="KMW70662.1"/>
    </source>
</evidence>
<dbReference type="AlphaFoldDB" id="A0A0J9EXG4"/>
<protein>
    <submittedName>
        <fullName evidence="8">ABC transporter</fullName>
    </submittedName>
</protein>
<dbReference type="InterPro" id="IPR003439">
    <property type="entry name" value="ABC_transporter-like_ATP-bd"/>
</dbReference>
<gene>
    <name evidence="8" type="ORF">WN50_33630</name>
</gene>
<dbReference type="PATRIC" id="fig|1637645.4.peg.2020"/>
<evidence type="ECO:0000313" key="9">
    <source>
        <dbReference type="Proteomes" id="UP000033607"/>
    </source>
</evidence>
<reference evidence="8 9" key="1">
    <citation type="submission" date="2015-06" db="EMBL/GenBank/DDBJ databases">
        <title>Draft genome assembly of filamentous brackish cyanobacterium Limnoraphis robusta strain CS-951.</title>
        <authorList>
            <person name="Willis A."/>
            <person name="Parks M."/>
            <person name="Burford M.A."/>
        </authorList>
    </citation>
    <scope>NUCLEOTIDE SEQUENCE [LARGE SCALE GENOMIC DNA]</scope>
    <source>
        <strain evidence="8 9">CS-951</strain>
    </source>
</reference>
<dbReference type="Gene3D" id="3.40.50.300">
    <property type="entry name" value="P-loop containing nucleotide triphosphate hydrolases"/>
    <property type="match status" value="1"/>
</dbReference>
<dbReference type="PROSITE" id="PS00211">
    <property type="entry name" value="ABC_TRANSPORTER_1"/>
    <property type="match status" value="1"/>
</dbReference>